<evidence type="ECO:0000256" key="1">
    <source>
        <dbReference type="SAM" id="MobiDB-lite"/>
    </source>
</evidence>
<feature type="region of interest" description="Disordered" evidence="1">
    <location>
        <begin position="1"/>
        <end position="53"/>
    </location>
</feature>
<name>A0ABT1A3L0_9PSEU</name>
<evidence type="ECO:0000313" key="3">
    <source>
        <dbReference type="Proteomes" id="UP001165283"/>
    </source>
</evidence>
<keyword evidence="3" id="KW-1185">Reference proteome</keyword>
<accession>A0ABT1A3L0</accession>
<dbReference type="EMBL" id="JAGSOV010000044">
    <property type="protein sequence ID" value="MCO1657594.1"/>
    <property type="molecule type" value="Genomic_DNA"/>
</dbReference>
<comment type="caution">
    <text evidence="2">The sequence shown here is derived from an EMBL/GenBank/DDBJ whole genome shotgun (WGS) entry which is preliminary data.</text>
</comment>
<sequence length="53" mass="5815">MGDQRRDQDDEGFIESTVRDATLTGAGDDPEPPDEPQAAAAMPRRNDDPDEDQ</sequence>
<reference evidence="2" key="1">
    <citation type="submission" date="2021-04" db="EMBL/GenBank/DDBJ databases">
        <title>Pseudonocardia sp. nov., isolated from sandy soil of mangrove forest.</title>
        <authorList>
            <person name="Zan Z."/>
            <person name="Huang R."/>
            <person name="Liu W."/>
        </authorList>
    </citation>
    <scope>NUCLEOTIDE SEQUENCE</scope>
    <source>
        <strain evidence="2">S2-4</strain>
    </source>
</reference>
<dbReference type="RefSeq" id="WP_252441236.1">
    <property type="nucleotide sequence ID" value="NZ_JAGSOV010000044.1"/>
</dbReference>
<evidence type="ECO:0000313" key="2">
    <source>
        <dbReference type="EMBL" id="MCO1657594.1"/>
    </source>
</evidence>
<dbReference type="Proteomes" id="UP001165283">
    <property type="component" value="Unassembled WGS sequence"/>
</dbReference>
<organism evidence="2 3">
    <name type="scientific">Pseudonocardia humida</name>
    <dbReference type="NCBI Taxonomy" id="2800819"/>
    <lineage>
        <taxon>Bacteria</taxon>
        <taxon>Bacillati</taxon>
        <taxon>Actinomycetota</taxon>
        <taxon>Actinomycetes</taxon>
        <taxon>Pseudonocardiales</taxon>
        <taxon>Pseudonocardiaceae</taxon>
        <taxon>Pseudonocardia</taxon>
    </lineage>
</organism>
<gene>
    <name evidence="2" type="ORF">KDL28_21275</name>
</gene>
<proteinExistence type="predicted"/>
<protein>
    <submittedName>
        <fullName evidence="2">Uncharacterized protein</fullName>
    </submittedName>
</protein>